<proteinExistence type="predicted"/>
<name>A0A9D2MLX2_9FIRM</name>
<reference evidence="2" key="1">
    <citation type="journal article" date="2021" name="PeerJ">
        <title>Extensive microbial diversity within the chicken gut microbiome revealed by metagenomics and culture.</title>
        <authorList>
            <person name="Gilroy R."/>
            <person name="Ravi A."/>
            <person name="Getino M."/>
            <person name="Pursley I."/>
            <person name="Horton D.L."/>
            <person name="Alikhan N.F."/>
            <person name="Baker D."/>
            <person name="Gharbi K."/>
            <person name="Hall N."/>
            <person name="Watson M."/>
            <person name="Adriaenssens E.M."/>
            <person name="Foster-Nyarko E."/>
            <person name="Jarju S."/>
            <person name="Secka A."/>
            <person name="Antonio M."/>
            <person name="Oren A."/>
            <person name="Chaudhuri R.R."/>
            <person name="La Ragione R."/>
            <person name="Hildebrand F."/>
            <person name="Pallen M.J."/>
        </authorList>
    </citation>
    <scope>NUCLEOTIDE SEQUENCE</scope>
    <source>
        <strain evidence="2">CHK192-8294</strain>
    </source>
</reference>
<evidence type="ECO:0000256" key="1">
    <source>
        <dbReference type="SAM" id="SignalP"/>
    </source>
</evidence>
<evidence type="ECO:0000313" key="3">
    <source>
        <dbReference type="Proteomes" id="UP000823921"/>
    </source>
</evidence>
<protein>
    <recommendedName>
        <fullName evidence="4">Lipoprotein</fullName>
    </recommendedName>
</protein>
<gene>
    <name evidence="2" type="ORF">H9712_07505</name>
</gene>
<evidence type="ECO:0008006" key="4">
    <source>
        <dbReference type="Google" id="ProtNLM"/>
    </source>
</evidence>
<dbReference type="PROSITE" id="PS51257">
    <property type="entry name" value="PROKAR_LIPOPROTEIN"/>
    <property type="match status" value="1"/>
</dbReference>
<comment type="caution">
    <text evidence="2">The sequence shown here is derived from an EMBL/GenBank/DDBJ whole genome shotgun (WGS) entry which is preliminary data.</text>
</comment>
<feature type="chain" id="PRO_5038382963" description="Lipoprotein" evidence="1">
    <location>
        <begin position="24"/>
        <end position="163"/>
    </location>
</feature>
<reference evidence="2" key="2">
    <citation type="submission" date="2021-04" db="EMBL/GenBank/DDBJ databases">
        <authorList>
            <person name="Gilroy R."/>
        </authorList>
    </citation>
    <scope>NUCLEOTIDE SEQUENCE</scope>
    <source>
        <strain evidence="2">CHK192-8294</strain>
    </source>
</reference>
<dbReference type="AlphaFoldDB" id="A0A9D2MLX2"/>
<accession>A0A9D2MLX2</accession>
<sequence length="163" mass="18297">MKKCTYGLPALLLCAGLLTGCTAQPEAAKRNAIPFEDGQYYAAAYLGYQQIDDLDYYVERYLEDDSLPIHYLSAGDYYLVIPRYDHMELSLYRNDLEASQPILIYQDPDCEPFILQCNASDIFADATIRLTYEGETAEFSPFISLKDGSVDLGTQGLDLTKDA</sequence>
<dbReference type="EMBL" id="DWXO01000072">
    <property type="protein sequence ID" value="HJB80816.1"/>
    <property type="molecule type" value="Genomic_DNA"/>
</dbReference>
<evidence type="ECO:0000313" key="2">
    <source>
        <dbReference type="EMBL" id="HJB80816.1"/>
    </source>
</evidence>
<feature type="signal peptide" evidence="1">
    <location>
        <begin position="1"/>
        <end position="23"/>
    </location>
</feature>
<keyword evidence="1" id="KW-0732">Signal</keyword>
<dbReference type="Proteomes" id="UP000823921">
    <property type="component" value="Unassembled WGS sequence"/>
</dbReference>
<organism evidence="2 3">
    <name type="scientific">Candidatus Flavonifractor intestinigallinarum</name>
    <dbReference type="NCBI Taxonomy" id="2838586"/>
    <lineage>
        <taxon>Bacteria</taxon>
        <taxon>Bacillati</taxon>
        <taxon>Bacillota</taxon>
        <taxon>Clostridia</taxon>
        <taxon>Eubacteriales</taxon>
        <taxon>Oscillospiraceae</taxon>
        <taxon>Flavonifractor</taxon>
    </lineage>
</organism>